<accession>A0A5N6YWB3</accession>
<evidence type="ECO:0008006" key="3">
    <source>
        <dbReference type="Google" id="ProtNLM"/>
    </source>
</evidence>
<name>A0A5N6YWB3_9EURO</name>
<dbReference type="SUPFAM" id="SSF56784">
    <property type="entry name" value="HAD-like"/>
    <property type="match status" value="1"/>
</dbReference>
<evidence type="ECO:0000313" key="1">
    <source>
        <dbReference type="EMBL" id="KAE8349223.1"/>
    </source>
</evidence>
<proteinExistence type="predicted"/>
<dbReference type="OrthoDB" id="2342176at2759"/>
<dbReference type="Proteomes" id="UP000327118">
    <property type="component" value="Unassembled WGS sequence"/>
</dbReference>
<reference evidence="2" key="1">
    <citation type="submission" date="2019-04" db="EMBL/GenBank/DDBJ databases">
        <title>Friends and foes A comparative genomics studyof 23 Aspergillus species from section Flavi.</title>
        <authorList>
            <consortium name="DOE Joint Genome Institute"/>
            <person name="Kjaerbolling I."/>
            <person name="Vesth T."/>
            <person name="Frisvad J.C."/>
            <person name="Nybo J.L."/>
            <person name="Theobald S."/>
            <person name="Kildgaard S."/>
            <person name="Isbrandt T."/>
            <person name="Kuo A."/>
            <person name="Sato A."/>
            <person name="Lyhne E.K."/>
            <person name="Kogle M.E."/>
            <person name="Wiebenga A."/>
            <person name="Kun R.S."/>
            <person name="Lubbers R.J."/>
            <person name="Makela M.R."/>
            <person name="Barry K."/>
            <person name="Chovatia M."/>
            <person name="Clum A."/>
            <person name="Daum C."/>
            <person name="Haridas S."/>
            <person name="He G."/>
            <person name="LaButti K."/>
            <person name="Lipzen A."/>
            <person name="Mondo S."/>
            <person name="Riley R."/>
            <person name="Salamov A."/>
            <person name="Simmons B.A."/>
            <person name="Magnuson J.K."/>
            <person name="Henrissat B."/>
            <person name="Mortensen U.H."/>
            <person name="Larsen T.O."/>
            <person name="Devries R.P."/>
            <person name="Grigoriev I.V."/>
            <person name="Machida M."/>
            <person name="Baker S.E."/>
            <person name="Andersen M.R."/>
        </authorList>
    </citation>
    <scope>NUCLEOTIDE SEQUENCE [LARGE SCALE GENOMIC DNA]</scope>
    <source>
        <strain evidence="2">CBS 553.77</strain>
    </source>
</reference>
<dbReference type="InterPro" id="IPR023214">
    <property type="entry name" value="HAD_sf"/>
</dbReference>
<dbReference type="InterPro" id="IPR036412">
    <property type="entry name" value="HAD-like_sf"/>
</dbReference>
<dbReference type="AlphaFoldDB" id="A0A5N6YWB3"/>
<gene>
    <name evidence="1" type="ORF">BDV28DRAFT_152079</name>
</gene>
<dbReference type="Gene3D" id="3.40.50.1000">
    <property type="entry name" value="HAD superfamily/HAD-like"/>
    <property type="match status" value="1"/>
</dbReference>
<sequence>MVSSQIGIVANDAQIKPDGSEWKPIWRHETELGHGKALEIPLIIFIGDGVSDLPAAREADVLFARKGLRLEEYCIEHQIPFIGFETFADVKEVEKILQEDQEKTGGVGNPACFNRRRVSSRQAVPKFVAATPSKEEKMFLWPENFPVST</sequence>
<evidence type="ECO:0000313" key="2">
    <source>
        <dbReference type="Proteomes" id="UP000327118"/>
    </source>
</evidence>
<dbReference type="InterPro" id="IPR050849">
    <property type="entry name" value="HAD-like_hydrolase_phosphatase"/>
</dbReference>
<protein>
    <recommendedName>
        <fullName evidence="3">HAD-like domain-containing protein</fullName>
    </recommendedName>
</protein>
<dbReference type="PANTHER" id="PTHR28181:SF2">
    <property type="entry name" value="PHOSPHORIC MONOESTER HYDROLASE"/>
    <property type="match status" value="1"/>
</dbReference>
<organism evidence="1 2">
    <name type="scientific">Aspergillus coremiiformis</name>
    <dbReference type="NCBI Taxonomy" id="138285"/>
    <lineage>
        <taxon>Eukaryota</taxon>
        <taxon>Fungi</taxon>
        <taxon>Dikarya</taxon>
        <taxon>Ascomycota</taxon>
        <taxon>Pezizomycotina</taxon>
        <taxon>Eurotiomycetes</taxon>
        <taxon>Eurotiomycetidae</taxon>
        <taxon>Eurotiales</taxon>
        <taxon>Aspergillaceae</taxon>
        <taxon>Aspergillus</taxon>
        <taxon>Aspergillus subgen. Circumdati</taxon>
    </lineage>
</organism>
<dbReference type="PANTHER" id="PTHR28181">
    <property type="entry name" value="UPF0655 PROTEIN YCR015C"/>
    <property type="match status" value="1"/>
</dbReference>
<dbReference type="EMBL" id="ML739330">
    <property type="protein sequence ID" value="KAE8349223.1"/>
    <property type="molecule type" value="Genomic_DNA"/>
</dbReference>
<keyword evidence="2" id="KW-1185">Reference proteome</keyword>